<sequence>MPISFQNNTASNDADQRYFPRWEVESKVVYRLENDVQSHEGLTKDLSSTGARITTETNLLPQQKIQLTVHLSDAIIISLNGYIIWVKGAKASYGANQMGIGFTNMSTHIQEVILQHAFELDRERLKKHWFKGWDDKKIKINLP</sequence>
<evidence type="ECO:0000313" key="2">
    <source>
        <dbReference type="EMBL" id="VAX36448.1"/>
    </source>
</evidence>
<protein>
    <recommendedName>
        <fullName evidence="1">PilZ domain-containing protein</fullName>
    </recommendedName>
</protein>
<feature type="domain" description="PilZ" evidence="1">
    <location>
        <begin position="16"/>
        <end position="118"/>
    </location>
</feature>
<evidence type="ECO:0000259" key="1">
    <source>
        <dbReference type="Pfam" id="PF07238"/>
    </source>
</evidence>
<dbReference type="SUPFAM" id="SSF141371">
    <property type="entry name" value="PilZ domain-like"/>
    <property type="match status" value="1"/>
</dbReference>
<name>A0A3B1DKC2_9ZZZZ</name>
<dbReference type="EMBL" id="UOGJ01000096">
    <property type="protein sequence ID" value="VAX36448.1"/>
    <property type="molecule type" value="Genomic_DNA"/>
</dbReference>
<dbReference type="InterPro" id="IPR009875">
    <property type="entry name" value="PilZ_domain"/>
</dbReference>
<reference evidence="2" key="1">
    <citation type="submission" date="2018-06" db="EMBL/GenBank/DDBJ databases">
        <authorList>
            <person name="Zhirakovskaya E."/>
        </authorList>
    </citation>
    <scope>NUCLEOTIDE SEQUENCE</scope>
</reference>
<proteinExistence type="predicted"/>
<accession>A0A3B1DKC2</accession>
<organism evidence="2">
    <name type="scientific">hydrothermal vent metagenome</name>
    <dbReference type="NCBI Taxonomy" id="652676"/>
    <lineage>
        <taxon>unclassified sequences</taxon>
        <taxon>metagenomes</taxon>
        <taxon>ecological metagenomes</taxon>
    </lineage>
</organism>
<dbReference type="AlphaFoldDB" id="A0A3B1DKC2"/>
<gene>
    <name evidence="2" type="ORF">MNBD_UNCLBAC01-487</name>
</gene>
<dbReference type="Pfam" id="PF07238">
    <property type="entry name" value="PilZ"/>
    <property type="match status" value="1"/>
</dbReference>
<dbReference type="GO" id="GO:0035438">
    <property type="term" value="F:cyclic-di-GMP binding"/>
    <property type="evidence" value="ECO:0007669"/>
    <property type="project" value="InterPro"/>
</dbReference>
<dbReference type="Gene3D" id="2.40.10.220">
    <property type="entry name" value="predicted glycosyltransferase like domains"/>
    <property type="match status" value="1"/>
</dbReference>